<sequence length="83" mass="8930">MLFTEGAAPSAPITHGLPEQTTRRITVRFPGTTAQEHLVLHYAATAAEAWEFTSAAVAAGLDVTVDGLVDAALRRLPCRSLWR</sequence>
<accession>A0ABW6PMK5</accession>
<evidence type="ECO:0000313" key="1">
    <source>
        <dbReference type="EMBL" id="MFF0543621.1"/>
    </source>
</evidence>
<organism evidence="1 2">
    <name type="scientific">Nocardia thailandica</name>
    <dbReference type="NCBI Taxonomy" id="257275"/>
    <lineage>
        <taxon>Bacteria</taxon>
        <taxon>Bacillati</taxon>
        <taxon>Actinomycetota</taxon>
        <taxon>Actinomycetes</taxon>
        <taxon>Mycobacteriales</taxon>
        <taxon>Nocardiaceae</taxon>
        <taxon>Nocardia</taxon>
    </lineage>
</organism>
<reference evidence="1 2" key="1">
    <citation type="submission" date="2024-10" db="EMBL/GenBank/DDBJ databases">
        <title>The Natural Products Discovery Center: Release of the First 8490 Sequenced Strains for Exploring Actinobacteria Biosynthetic Diversity.</title>
        <authorList>
            <person name="Kalkreuter E."/>
            <person name="Kautsar S.A."/>
            <person name="Yang D."/>
            <person name="Bader C.D."/>
            <person name="Teijaro C.N."/>
            <person name="Fluegel L."/>
            <person name="Davis C.M."/>
            <person name="Simpson J.R."/>
            <person name="Lauterbach L."/>
            <person name="Steele A.D."/>
            <person name="Gui C."/>
            <person name="Meng S."/>
            <person name="Li G."/>
            <person name="Viehrig K."/>
            <person name="Ye F."/>
            <person name="Su P."/>
            <person name="Kiefer A.F."/>
            <person name="Nichols A."/>
            <person name="Cepeda A.J."/>
            <person name="Yan W."/>
            <person name="Fan B."/>
            <person name="Jiang Y."/>
            <person name="Adhikari A."/>
            <person name="Zheng C.-J."/>
            <person name="Schuster L."/>
            <person name="Cowan T.M."/>
            <person name="Smanski M.J."/>
            <person name="Chevrette M.G."/>
            <person name="De Carvalho L.P.S."/>
            <person name="Shen B."/>
        </authorList>
    </citation>
    <scope>NUCLEOTIDE SEQUENCE [LARGE SCALE GENOMIC DNA]</scope>
    <source>
        <strain evidence="1 2">NPDC004045</strain>
    </source>
</reference>
<proteinExistence type="predicted"/>
<dbReference type="EMBL" id="JBIAMX010000006">
    <property type="protein sequence ID" value="MFF0543621.1"/>
    <property type="molecule type" value="Genomic_DNA"/>
</dbReference>
<name>A0ABW6PMK5_9NOCA</name>
<evidence type="ECO:0000313" key="2">
    <source>
        <dbReference type="Proteomes" id="UP001601444"/>
    </source>
</evidence>
<comment type="caution">
    <text evidence="1">The sequence shown here is derived from an EMBL/GenBank/DDBJ whole genome shotgun (WGS) entry which is preliminary data.</text>
</comment>
<protein>
    <submittedName>
        <fullName evidence="1">Uncharacterized protein</fullName>
    </submittedName>
</protein>
<keyword evidence="2" id="KW-1185">Reference proteome</keyword>
<dbReference type="RefSeq" id="WP_043651430.1">
    <property type="nucleotide sequence ID" value="NZ_JBIAMX010000006.1"/>
</dbReference>
<gene>
    <name evidence="1" type="ORF">ACFYTF_12375</name>
</gene>
<dbReference type="Proteomes" id="UP001601444">
    <property type="component" value="Unassembled WGS sequence"/>
</dbReference>